<gene>
    <name evidence="2" type="ordered locus">Hipma_0779</name>
</gene>
<reference evidence="2 3" key="1">
    <citation type="journal article" date="2011" name="Stand. Genomic Sci.">
        <title>Complete genome sequence of the thermophilic sulfur-reducer Hippea maritima type strain (MH(2)).</title>
        <authorList>
            <person name="Huntemann M."/>
            <person name="Lu M."/>
            <person name="Nolan M."/>
            <person name="Lapidus A."/>
            <person name="Lucas S."/>
            <person name="Hammon N."/>
            <person name="Deshpande S."/>
            <person name="Cheng J.F."/>
            <person name="Tapia R."/>
            <person name="Han C."/>
            <person name="Goodwin L."/>
            <person name="Pitluck S."/>
            <person name="Liolios K."/>
            <person name="Pagani I."/>
            <person name="Ivanova N."/>
            <person name="Ovchinikova G."/>
            <person name="Pati A."/>
            <person name="Chen A."/>
            <person name="Palaniappan K."/>
            <person name="Land M."/>
            <person name="Hauser L."/>
            <person name="Jeffries C.D."/>
            <person name="Detter J.C."/>
            <person name="Brambilla E.M."/>
            <person name="Rohde M."/>
            <person name="Spring S."/>
            <person name="Goker M."/>
            <person name="Woyke T."/>
            <person name="Bristow J."/>
            <person name="Eisen J.A."/>
            <person name="Markowitz V."/>
            <person name="Hugenholtz P."/>
            <person name="Kyrpides N.C."/>
            <person name="Klenk H.P."/>
            <person name="Mavromatis K."/>
        </authorList>
    </citation>
    <scope>NUCLEOTIDE SEQUENCE [LARGE SCALE GENOMIC DNA]</scope>
    <source>
        <strain evidence="3">ATCC 700847 / DSM 10411 / MH2</strain>
    </source>
</reference>
<keyword evidence="1" id="KW-0472">Membrane</keyword>
<dbReference type="AlphaFoldDB" id="F2LVG5"/>
<dbReference type="InParanoid" id="F2LVG5"/>
<keyword evidence="1" id="KW-0812">Transmembrane</keyword>
<dbReference type="Proteomes" id="UP000008139">
    <property type="component" value="Chromosome"/>
</dbReference>
<keyword evidence="1" id="KW-1133">Transmembrane helix</keyword>
<dbReference type="RefSeq" id="WP_013681790.1">
    <property type="nucleotide sequence ID" value="NC_015318.1"/>
</dbReference>
<accession>F2LVG5</accession>
<keyword evidence="3" id="KW-1185">Reference proteome</keyword>
<feature type="transmembrane region" description="Helical" evidence="1">
    <location>
        <begin position="16"/>
        <end position="34"/>
    </location>
</feature>
<dbReference type="OrthoDB" id="7357340at2"/>
<evidence type="ECO:0008006" key="4">
    <source>
        <dbReference type="Google" id="ProtNLM"/>
    </source>
</evidence>
<dbReference type="STRING" id="760142.Hipma_0779"/>
<proteinExistence type="predicted"/>
<feature type="transmembrane region" description="Helical" evidence="1">
    <location>
        <begin position="69"/>
        <end position="90"/>
    </location>
</feature>
<dbReference type="HOGENOM" id="CLU_095018_0_0_7"/>
<protein>
    <recommendedName>
        <fullName evidence="4">Chloroplast import component protein (Tic20)</fullName>
    </recommendedName>
</protein>
<dbReference type="eggNOG" id="ENOG5033NW4">
    <property type="taxonomic scope" value="Bacteria"/>
</dbReference>
<dbReference type="KEGG" id="hmr:Hipma_0779"/>
<feature type="transmembrane region" description="Helical" evidence="1">
    <location>
        <begin position="46"/>
        <end position="63"/>
    </location>
</feature>
<reference evidence="3" key="2">
    <citation type="submission" date="2011-03" db="EMBL/GenBank/DDBJ databases">
        <title>The complete genome of Hippea maritima DSM 10411.</title>
        <authorList>
            <consortium name="US DOE Joint Genome Institute (JGI-PGF)"/>
            <person name="Lucas S."/>
            <person name="Copeland A."/>
            <person name="Lapidus A."/>
            <person name="Bruce D."/>
            <person name="Goodwin L."/>
            <person name="Pitluck S."/>
            <person name="Peters L."/>
            <person name="Kyrpides N."/>
            <person name="Mavromatis K."/>
            <person name="Pagani I."/>
            <person name="Ivanova N."/>
            <person name="Mikhailova N."/>
            <person name="Lu M."/>
            <person name="Detter J.C."/>
            <person name="Tapia R."/>
            <person name="Han C."/>
            <person name="Land M."/>
            <person name="Hauser L."/>
            <person name="Markowitz V."/>
            <person name="Cheng J.-F."/>
            <person name="Hugenholtz P."/>
            <person name="Woyke T."/>
            <person name="Wu D."/>
            <person name="Spring S."/>
            <person name="Schroeder M."/>
            <person name="Brambilla E."/>
            <person name="Klenk H.-P."/>
            <person name="Eisen J.A."/>
        </authorList>
    </citation>
    <scope>NUCLEOTIDE SEQUENCE [LARGE SCALE GENOMIC DNA]</scope>
    <source>
        <strain evidence="3">ATCC 700847 / DSM 10411 / MH2</strain>
    </source>
</reference>
<evidence type="ECO:0000256" key="1">
    <source>
        <dbReference type="SAM" id="Phobius"/>
    </source>
</evidence>
<organism evidence="2 3">
    <name type="scientific">Hippea maritima (strain ATCC 700847 / DSM 10411 / MH2)</name>
    <dbReference type="NCBI Taxonomy" id="760142"/>
    <lineage>
        <taxon>Bacteria</taxon>
        <taxon>Pseudomonadati</taxon>
        <taxon>Campylobacterota</taxon>
        <taxon>Desulfurellia</taxon>
        <taxon>Desulfurellales</taxon>
        <taxon>Hippeaceae</taxon>
        <taxon>Hippea</taxon>
    </lineage>
</organism>
<evidence type="ECO:0000313" key="3">
    <source>
        <dbReference type="Proteomes" id="UP000008139"/>
    </source>
</evidence>
<evidence type="ECO:0000313" key="2">
    <source>
        <dbReference type="EMBL" id="AEA33749.1"/>
    </source>
</evidence>
<dbReference type="EMBL" id="CP002606">
    <property type="protein sequence ID" value="AEA33749.1"/>
    <property type="molecule type" value="Genomic_DNA"/>
</dbReference>
<name>F2LVG5_HIPMA</name>
<sequence length="109" mass="12056">MSKTTNMDIYIKQGRAVAWLAYLGLLIIIPAVVQKNNPYTVYHVKQGLSLLICSILASFLWFIPFAGVIMGWIASVILFILNLIGIYNAALGKIKPLPLIGKIGESFNF</sequence>